<accession>A0A3A5MM89</accession>
<reference evidence="1 2" key="1">
    <citation type="submission" date="2018-09" db="EMBL/GenBank/DDBJ databases">
        <title>Novel species of Cryobacterium.</title>
        <authorList>
            <person name="Liu Q."/>
            <person name="Xin Y.-H."/>
        </authorList>
    </citation>
    <scope>NUCLEOTIDE SEQUENCE [LARGE SCALE GENOMIC DNA]</scope>
    <source>
        <strain evidence="1 2">Hh39</strain>
    </source>
</reference>
<comment type="caution">
    <text evidence="1">The sequence shown here is derived from an EMBL/GenBank/DDBJ whole genome shotgun (WGS) entry which is preliminary data.</text>
</comment>
<dbReference type="Proteomes" id="UP000272015">
    <property type="component" value="Unassembled WGS sequence"/>
</dbReference>
<evidence type="ECO:0000313" key="1">
    <source>
        <dbReference type="EMBL" id="RJT90115.1"/>
    </source>
</evidence>
<proteinExistence type="predicted"/>
<dbReference type="EMBL" id="QZVS01000064">
    <property type="protein sequence ID" value="RJT90115.1"/>
    <property type="molecule type" value="Genomic_DNA"/>
</dbReference>
<organism evidence="1 2">
    <name type="scientific">Cryobacterium melibiosiphilum</name>
    <dbReference type="NCBI Taxonomy" id="995039"/>
    <lineage>
        <taxon>Bacteria</taxon>
        <taxon>Bacillati</taxon>
        <taxon>Actinomycetota</taxon>
        <taxon>Actinomycetes</taxon>
        <taxon>Micrococcales</taxon>
        <taxon>Microbacteriaceae</taxon>
        <taxon>Cryobacterium</taxon>
    </lineage>
</organism>
<gene>
    <name evidence="1" type="ORF">D6T64_04780</name>
</gene>
<sequence length="89" mass="9374">MNRIDIVYGGKPYSLGGRSITSIQDEIGAAIAAGVPYWIKVNSGEGRYEDAYLLIAPGIPVAMVNVKPNGETSDADDAAAAAAFKREML</sequence>
<dbReference type="OrthoDB" id="5020792at2"/>
<dbReference type="RefSeq" id="WP_119972441.1">
    <property type="nucleotide sequence ID" value="NZ_JBHSQA010000001.1"/>
</dbReference>
<protein>
    <submittedName>
        <fullName evidence="1">Uncharacterized protein</fullName>
    </submittedName>
</protein>
<evidence type="ECO:0000313" key="2">
    <source>
        <dbReference type="Proteomes" id="UP000272015"/>
    </source>
</evidence>
<keyword evidence="2" id="KW-1185">Reference proteome</keyword>
<dbReference type="AlphaFoldDB" id="A0A3A5MM89"/>
<name>A0A3A5MM89_9MICO</name>